<feature type="transmembrane region" description="Helical" evidence="6">
    <location>
        <begin position="301"/>
        <end position="319"/>
    </location>
</feature>
<dbReference type="Pfam" id="PF07690">
    <property type="entry name" value="MFS_1"/>
    <property type="match status" value="1"/>
</dbReference>
<feature type="transmembrane region" description="Helical" evidence="6">
    <location>
        <begin position="53"/>
        <end position="72"/>
    </location>
</feature>
<evidence type="ECO:0000313" key="8">
    <source>
        <dbReference type="Proteomes" id="UP000642748"/>
    </source>
</evidence>
<organism evidence="7 8">
    <name type="scientific">Rugosimonospora africana</name>
    <dbReference type="NCBI Taxonomy" id="556532"/>
    <lineage>
        <taxon>Bacteria</taxon>
        <taxon>Bacillati</taxon>
        <taxon>Actinomycetota</taxon>
        <taxon>Actinomycetes</taxon>
        <taxon>Micromonosporales</taxon>
        <taxon>Micromonosporaceae</taxon>
        <taxon>Rugosimonospora</taxon>
    </lineage>
</organism>
<evidence type="ECO:0000256" key="3">
    <source>
        <dbReference type="ARBA" id="ARBA00022692"/>
    </source>
</evidence>
<evidence type="ECO:0000256" key="6">
    <source>
        <dbReference type="SAM" id="Phobius"/>
    </source>
</evidence>
<feature type="transmembrane region" description="Helical" evidence="6">
    <location>
        <begin position="21"/>
        <end position="47"/>
    </location>
</feature>
<name>A0A8J3QUP2_9ACTN</name>
<evidence type="ECO:0000256" key="5">
    <source>
        <dbReference type="ARBA" id="ARBA00023136"/>
    </source>
</evidence>
<dbReference type="GO" id="GO:0005886">
    <property type="term" value="C:plasma membrane"/>
    <property type="evidence" value="ECO:0007669"/>
    <property type="project" value="UniProtKB-SubCell"/>
</dbReference>
<feature type="transmembrane region" description="Helical" evidence="6">
    <location>
        <begin position="116"/>
        <end position="137"/>
    </location>
</feature>
<dbReference type="Gene3D" id="1.20.1250.20">
    <property type="entry name" value="MFS general substrate transporter like domains"/>
    <property type="match status" value="1"/>
</dbReference>
<dbReference type="Proteomes" id="UP000642748">
    <property type="component" value="Unassembled WGS sequence"/>
</dbReference>
<dbReference type="InterPro" id="IPR036259">
    <property type="entry name" value="MFS_trans_sf"/>
</dbReference>
<gene>
    <name evidence="7" type="ORF">Raf01_53200</name>
</gene>
<keyword evidence="2" id="KW-1003">Cell membrane</keyword>
<dbReference type="PANTHER" id="PTHR23513:SF6">
    <property type="entry name" value="MAJOR FACILITATOR SUPERFAMILY ASSOCIATED DOMAIN-CONTAINING PROTEIN"/>
    <property type="match status" value="1"/>
</dbReference>
<dbReference type="InterPro" id="IPR011701">
    <property type="entry name" value="MFS"/>
</dbReference>
<feature type="transmembrane region" description="Helical" evidence="6">
    <location>
        <begin position="394"/>
        <end position="410"/>
    </location>
</feature>
<accession>A0A8J3QUP2</accession>
<keyword evidence="4 6" id="KW-1133">Transmembrane helix</keyword>
<comment type="subcellular location">
    <subcellularLocation>
        <location evidence="1">Cell membrane</location>
        <topology evidence="1">Multi-pass membrane protein</topology>
    </subcellularLocation>
</comment>
<dbReference type="CDD" id="cd06173">
    <property type="entry name" value="MFS_MefA_like"/>
    <property type="match status" value="1"/>
</dbReference>
<keyword evidence="8" id="KW-1185">Reference proteome</keyword>
<dbReference type="EMBL" id="BONZ01000050">
    <property type="protein sequence ID" value="GIH17148.1"/>
    <property type="molecule type" value="Genomic_DNA"/>
</dbReference>
<evidence type="ECO:0000256" key="4">
    <source>
        <dbReference type="ARBA" id="ARBA00022989"/>
    </source>
</evidence>
<evidence type="ECO:0000256" key="2">
    <source>
        <dbReference type="ARBA" id="ARBA00022475"/>
    </source>
</evidence>
<dbReference type="AlphaFoldDB" id="A0A8J3QUP2"/>
<proteinExistence type="predicted"/>
<feature type="transmembrane region" description="Helical" evidence="6">
    <location>
        <begin position="368"/>
        <end position="388"/>
    </location>
</feature>
<dbReference type="PANTHER" id="PTHR23513">
    <property type="entry name" value="INTEGRAL MEMBRANE EFFLUX PROTEIN-RELATED"/>
    <property type="match status" value="1"/>
</dbReference>
<sequence>MGRVATGVIGRPALWRQRDFLLLWGGQTVSEIGSQVTVLAMPLVAVIVLRASALQVGLLSAAQTAAYLLVSLPAGAVVERLGKRRVMVRCDLGRLVVIGSVPLAAAAGALTFVQLYAVAALSSVLSVFFSVAYPAYLPTLLEREQLMDGNGKLGTSQSVAQVGGPGLGAALVGLFGAAAAMAADAVSFLASAGGLLAIRATEPPAAKTAAGPGARPGLQAQIRDGLSYVLREPILLRGMLWSGSANFFVVMVESLGPLFLVRDLHLTAGYVGLLLGLGGIGGVAGGLTAGRLARRVGSARVCWLSMTVFSLPGLLIPAAGPDVRVLLFAIGWISWTFSATVCAVALLSYRQATCPPELLARVSASSRWITWGTLPLGGVVGGALGTALGVRPTLWIAVIGGCASGLWLFFSPLRGMRDIPVAAPAAGSLAAAS</sequence>
<comment type="caution">
    <text evidence="7">The sequence shown here is derived from an EMBL/GenBank/DDBJ whole genome shotgun (WGS) entry which is preliminary data.</text>
</comment>
<evidence type="ECO:0000256" key="1">
    <source>
        <dbReference type="ARBA" id="ARBA00004651"/>
    </source>
</evidence>
<dbReference type="GO" id="GO:0022857">
    <property type="term" value="F:transmembrane transporter activity"/>
    <property type="evidence" value="ECO:0007669"/>
    <property type="project" value="InterPro"/>
</dbReference>
<protein>
    <submittedName>
        <fullName evidence="7">MFS transporter</fullName>
    </submittedName>
</protein>
<keyword evidence="5 6" id="KW-0472">Membrane</keyword>
<feature type="transmembrane region" description="Helical" evidence="6">
    <location>
        <begin position="267"/>
        <end position="289"/>
    </location>
</feature>
<keyword evidence="3 6" id="KW-0812">Transmembrane</keyword>
<feature type="transmembrane region" description="Helical" evidence="6">
    <location>
        <begin position="325"/>
        <end position="347"/>
    </location>
</feature>
<dbReference type="SUPFAM" id="SSF103473">
    <property type="entry name" value="MFS general substrate transporter"/>
    <property type="match status" value="1"/>
</dbReference>
<reference evidence="7" key="1">
    <citation type="submission" date="2021-01" db="EMBL/GenBank/DDBJ databases">
        <title>Whole genome shotgun sequence of Rugosimonospora africana NBRC 104875.</title>
        <authorList>
            <person name="Komaki H."/>
            <person name="Tamura T."/>
        </authorList>
    </citation>
    <scope>NUCLEOTIDE SEQUENCE</scope>
    <source>
        <strain evidence="7">NBRC 104875</strain>
    </source>
</reference>
<evidence type="ECO:0000313" key="7">
    <source>
        <dbReference type="EMBL" id="GIH17148.1"/>
    </source>
</evidence>
<feature type="transmembrane region" description="Helical" evidence="6">
    <location>
        <begin position="92"/>
        <end position="110"/>
    </location>
</feature>